<dbReference type="Pfam" id="PF00392">
    <property type="entry name" value="GntR"/>
    <property type="match status" value="2"/>
</dbReference>
<sequence length="482" mass="55259">MELKQAVYTSLLTQIQFGLYKYGESLPGMEEICRQTHISVDTVKAAYHRLRQEGYISLSQRSGAKVAVRYSPEERNRLIQDFFAQRKTALIDLSRSIWPLFGWAGWLSLKHTPPDVIGQLAHMDIQSPNAMYQYLEQKFDALGNGLLSRLIRQIYLFFQGPFYSVKENEEELQRGMYWLKEVTSKSRSGEWDALASVLKTAQDELAQSVAQFYDKRITGAQTKEETVFGWSVYKKSSQLRYSLAIEILTGISRGVYPEGSYLPPAEKLSREKGVSVSTIRRTVSLLNSIGAVKSSRTLGARVLSPLQSTRNCDFTHPDIQVRLLEVAESLQIYALSSRAVSKITLDSVDKGSLLQWKQRLSGLQNSRRYEMTTYYSLELIARFAPYRTIRVIYSELLKLLFWGNPLRGLRGDTEKMNQYFEPAFRTMVRALEEQDFASFSAVLEELLLYELRIMEEQLRQLGIMESDAILLPGESEVWECGR</sequence>
<keyword evidence="1" id="KW-0805">Transcription regulation</keyword>
<organism evidence="5 6">
    <name type="scientific">Diplocloster agilis</name>
    <dbReference type="NCBI Taxonomy" id="2850323"/>
    <lineage>
        <taxon>Bacteria</taxon>
        <taxon>Bacillati</taxon>
        <taxon>Bacillota</taxon>
        <taxon>Clostridia</taxon>
        <taxon>Lachnospirales</taxon>
        <taxon>Lachnospiraceae</taxon>
        <taxon>Diplocloster</taxon>
    </lineage>
</organism>
<feature type="domain" description="HTH gntR-type" evidence="4">
    <location>
        <begin position="237"/>
        <end position="305"/>
    </location>
</feature>
<evidence type="ECO:0000313" key="5">
    <source>
        <dbReference type="EMBL" id="MBU9737621.1"/>
    </source>
</evidence>
<evidence type="ECO:0000256" key="1">
    <source>
        <dbReference type="ARBA" id="ARBA00023015"/>
    </source>
</evidence>
<keyword evidence="6" id="KW-1185">Reference proteome</keyword>
<dbReference type="PANTHER" id="PTHR43537">
    <property type="entry name" value="TRANSCRIPTIONAL REGULATOR, GNTR FAMILY"/>
    <property type="match status" value="1"/>
</dbReference>
<accession>A0A949K0G2</accession>
<protein>
    <submittedName>
        <fullName evidence="5">GntR family transcriptional regulator</fullName>
    </submittedName>
</protein>
<dbReference type="PROSITE" id="PS50949">
    <property type="entry name" value="HTH_GNTR"/>
    <property type="match status" value="2"/>
</dbReference>
<dbReference type="RefSeq" id="WP_238722143.1">
    <property type="nucleotide sequence ID" value="NZ_JAHQCW010000023.1"/>
</dbReference>
<dbReference type="SUPFAM" id="SSF46785">
    <property type="entry name" value="Winged helix' DNA-binding domain"/>
    <property type="match status" value="2"/>
</dbReference>
<evidence type="ECO:0000256" key="2">
    <source>
        <dbReference type="ARBA" id="ARBA00023125"/>
    </source>
</evidence>
<name>A0A949K0G2_9FIRM</name>
<dbReference type="SMART" id="SM00345">
    <property type="entry name" value="HTH_GNTR"/>
    <property type="match status" value="2"/>
</dbReference>
<feature type="domain" description="HTH gntR-type" evidence="4">
    <location>
        <begin position="1"/>
        <end position="69"/>
    </location>
</feature>
<dbReference type="Proteomes" id="UP000712157">
    <property type="component" value="Unassembled WGS sequence"/>
</dbReference>
<dbReference type="PANTHER" id="PTHR43537:SF5">
    <property type="entry name" value="UXU OPERON TRANSCRIPTIONAL REGULATOR"/>
    <property type="match status" value="1"/>
</dbReference>
<dbReference type="GO" id="GO:0003677">
    <property type="term" value="F:DNA binding"/>
    <property type="evidence" value="ECO:0007669"/>
    <property type="project" value="UniProtKB-KW"/>
</dbReference>
<keyword evidence="2" id="KW-0238">DNA-binding</keyword>
<dbReference type="GO" id="GO:0003700">
    <property type="term" value="F:DNA-binding transcription factor activity"/>
    <property type="evidence" value="ECO:0007669"/>
    <property type="project" value="InterPro"/>
</dbReference>
<keyword evidence="3" id="KW-0804">Transcription</keyword>
<dbReference type="CDD" id="cd07377">
    <property type="entry name" value="WHTH_GntR"/>
    <property type="match status" value="1"/>
</dbReference>
<evidence type="ECO:0000256" key="3">
    <source>
        <dbReference type="ARBA" id="ARBA00023163"/>
    </source>
</evidence>
<evidence type="ECO:0000313" key="6">
    <source>
        <dbReference type="Proteomes" id="UP000712157"/>
    </source>
</evidence>
<dbReference type="AlphaFoldDB" id="A0A949K0G2"/>
<proteinExistence type="predicted"/>
<dbReference type="InterPro" id="IPR036388">
    <property type="entry name" value="WH-like_DNA-bd_sf"/>
</dbReference>
<dbReference type="Gene3D" id="1.10.10.10">
    <property type="entry name" value="Winged helix-like DNA-binding domain superfamily/Winged helix DNA-binding domain"/>
    <property type="match status" value="2"/>
</dbReference>
<dbReference type="InterPro" id="IPR036390">
    <property type="entry name" value="WH_DNA-bd_sf"/>
</dbReference>
<dbReference type="EMBL" id="JAHQCW010000023">
    <property type="protein sequence ID" value="MBU9737621.1"/>
    <property type="molecule type" value="Genomic_DNA"/>
</dbReference>
<reference evidence="5" key="1">
    <citation type="submission" date="2021-06" db="EMBL/GenBank/DDBJ databases">
        <title>Description of novel taxa of the family Lachnospiraceae.</title>
        <authorList>
            <person name="Chaplin A.V."/>
            <person name="Sokolova S.R."/>
            <person name="Pikina A.P."/>
            <person name="Korzhanova M."/>
            <person name="Belova V."/>
            <person name="Korostin D."/>
            <person name="Efimov B.A."/>
        </authorList>
    </citation>
    <scope>NUCLEOTIDE SEQUENCE</scope>
    <source>
        <strain evidence="5">ASD5720</strain>
    </source>
</reference>
<evidence type="ECO:0000259" key="4">
    <source>
        <dbReference type="PROSITE" id="PS50949"/>
    </source>
</evidence>
<comment type="caution">
    <text evidence="5">The sequence shown here is derived from an EMBL/GenBank/DDBJ whole genome shotgun (WGS) entry which is preliminary data.</text>
</comment>
<dbReference type="InterPro" id="IPR000524">
    <property type="entry name" value="Tscrpt_reg_HTH_GntR"/>
</dbReference>
<gene>
    <name evidence="5" type="ORF">KTH89_13825</name>
</gene>